<dbReference type="Proteomes" id="UP001174909">
    <property type="component" value="Unassembled WGS sequence"/>
</dbReference>
<evidence type="ECO:0000313" key="3">
    <source>
        <dbReference type="Proteomes" id="UP001174909"/>
    </source>
</evidence>
<sequence>WRHRGIGSRSILLILIWEYAISCSLCFPLYRIQYLFSSKQSKFDSISLWLMQEKSLVSIAVLSTILLPVVSLLAQVVIGRYKLISYSLKTLWLFSVIASLISICEDKLPVAKTNTICNTTANRIDTNFLAFWGICGQCSSTGNGPDYRWNICQHFCLHTLDRSCMIALICKQAKSA</sequence>
<protein>
    <submittedName>
        <fullName evidence="2">Uncharacterized protein</fullName>
    </submittedName>
</protein>
<keyword evidence="1" id="KW-0812">Transmembrane</keyword>
<dbReference type="EMBL" id="CASHTH010000195">
    <property type="protein sequence ID" value="CAI7993722.1"/>
    <property type="molecule type" value="Genomic_DNA"/>
</dbReference>
<proteinExistence type="predicted"/>
<keyword evidence="3" id="KW-1185">Reference proteome</keyword>
<feature type="transmembrane region" description="Helical" evidence="1">
    <location>
        <begin position="56"/>
        <end position="74"/>
    </location>
</feature>
<organism evidence="2 3">
    <name type="scientific">Geodia barretti</name>
    <name type="common">Barrett's horny sponge</name>
    <dbReference type="NCBI Taxonomy" id="519541"/>
    <lineage>
        <taxon>Eukaryota</taxon>
        <taxon>Metazoa</taxon>
        <taxon>Porifera</taxon>
        <taxon>Demospongiae</taxon>
        <taxon>Heteroscleromorpha</taxon>
        <taxon>Tetractinellida</taxon>
        <taxon>Astrophorina</taxon>
        <taxon>Geodiidae</taxon>
        <taxon>Geodia</taxon>
    </lineage>
</organism>
<feature type="non-terminal residue" evidence="2">
    <location>
        <position position="1"/>
    </location>
</feature>
<keyword evidence="1" id="KW-1133">Transmembrane helix</keyword>
<dbReference type="AlphaFoldDB" id="A0AA35W0F7"/>
<keyword evidence="1" id="KW-0472">Membrane</keyword>
<evidence type="ECO:0000313" key="2">
    <source>
        <dbReference type="EMBL" id="CAI7993722.1"/>
    </source>
</evidence>
<feature type="transmembrane region" description="Helical" evidence="1">
    <location>
        <begin position="12"/>
        <end position="36"/>
    </location>
</feature>
<name>A0AA35W0F7_GEOBA</name>
<evidence type="ECO:0000256" key="1">
    <source>
        <dbReference type="SAM" id="Phobius"/>
    </source>
</evidence>
<reference evidence="2" key="1">
    <citation type="submission" date="2023-03" db="EMBL/GenBank/DDBJ databases">
        <authorList>
            <person name="Steffen K."/>
            <person name="Cardenas P."/>
        </authorList>
    </citation>
    <scope>NUCLEOTIDE SEQUENCE</scope>
</reference>
<accession>A0AA35W0F7</accession>
<gene>
    <name evidence="2" type="ORF">GBAR_LOCUS1308</name>
</gene>
<comment type="caution">
    <text evidence="2">The sequence shown here is derived from an EMBL/GenBank/DDBJ whole genome shotgun (WGS) entry which is preliminary data.</text>
</comment>